<dbReference type="SUPFAM" id="SSF52218">
    <property type="entry name" value="Flavoproteins"/>
    <property type="match status" value="1"/>
</dbReference>
<evidence type="ECO:0000313" key="3">
    <source>
        <dbReference type="EMBL" id="MBA0682913.1"/>
    </source>
</evidence>
<proteinExistence type="inferred from homology"/>
<comment type="caution">
    <text evidence="3">The sequence shown here is derived from an EMBL/GenBank/DDBJ whole genome shotgun (WGS) entry which is preliminary data.</text>
</comment>
<dbReference type="GO" id="GO:0016020">
    <property type="term" value="C:membrane"/>
    <property type="evidence" value="ECO:0007669"/>
    <property type="project" value="TreeGrafter"/>
</dbReference>
<feature type="non-terminal residue" evidence="3">
    <location>
        <position position="136"/>
    </location>
</feature>
<protein>
    <recommendedName>
        <fullName evidence="2">Flavodoxin-like domain-containing protein</fullName>
    </recommendedName>
</protein>
<feature type="domain" description="Flavodoxin-like" evidence="2">
    <location>
        <begin position="50"/>
        <end position="136"/>
    </location>
</feature>
<gene>
    <name evidence="3" type="ORF">Goari_024598</name>
</gene>
<sequence>MGKGGGCIFSKKRSTIEASDQDLADPVRDAPVQNQIENSLFQEESKKLKVFIVFYSMYGHVECLAKRMKKGVDSIDGVEGFLYRVPETLPMDVLEQMRVPQKEDELPFVSVDDLVEADGLLFGFPTRFGSMASQMK</sequence>
<dbReference type="InterPro" id="IPR008254">
    <property type="entry name" value="Flavodoxin/NO_synth"/>
</dbReference>
<comment type="similarity">
    <text evidence="1">Belongs to the WrbA family.</text>
</comment>
<dbReference type="AlphaFoldDB" id="A0A7J8X6P7"/>
<dbReference type="InterPro" id="IPR029039">
    <property type="entry name" value="Flavoprotein-like_sf"/>
</dbReference>
<evidence type="ECO:0000259" key="2">
    <source>
        <dbReference type="PROSITE" id="PS50902"/>
    </source>
</evidence>
<name>A0A7J8X6P7_GOSAI</name>
<evidence type="ECO:0000313" key="4">
    <source>
        <dbReference type="Proteomes" id="UP000593577"/>
    </source>
</evidence>
<dbReference type="EMBL" id="JABFAA010000005">
    <property type="protein sequence ID" value="MBA0682913.1"/>
    <property type="molecule type" value="Genomic_DNA"/>
</dbReference>
<accession>A0A7J8X6P7</accession>
<keyword evidence="4" id="KW-1185">Reference proteome</keyword>
<dbReference type="GO" id="GO:0003955">
    <property type="term" value="F:NAD(P)H dehydrogenase (quinone) activity"/>
    <property type="evidence" value="ECO:0007669"/>
    <property type="project" value="TreeGrafter"/>
</dbReference>
<dbReference type="PANTHER" id="PTHR30546">
    <property type="entry name" value="FLAVODOXIN-RELATED PROTEIN WRBA-RELATED"/>
    <property type="match status" value="1"/>
</dbReference>
<dbReference type="PANTHER" id="PTHR30546:SF24">
    <property type="entry name" value="NAD(P)H DEHYDROGENASE (QUINONE)"/>
    <property type="match status" value="1"/>
</dbReference>
<dbReference type="Proteomes" id="UP000593577">
    <property type="component" value="Unassembled WGS sequence"/>
</dbReference>
<dbReference type="Gene3D" id="3.40.50.360">
    <property type="match status" value="1"/>
</dbReference>
<dbReference type="PROSITE" id="PS50902">
    <property type="entry name" value="FLAVODOXIN_LIKE"/>
    <property type="match status" value="1"/>
</dbReference>
<organism evidence="3 4">
    <name type="scientific">Gossypium aridum</name>
    <name type="common">American cotton</name>
    <name type="synonym">Erioxylum aridum</name>
    <dbReference type="NCBI Taxonomy" id="34290"/>
    <lineage>
        <taxon>Eukaryota</taxon>
        <taxon>Viridiplantae</taxon>
        <taxon>Streptophyta</taxon>
        <taxon>Embryophyta</taxon>
        <taxon>Tracheophyta</taxon>
        <taxon>Spermatophyta</taxon>
        <taxon>Magnoliopsida</taxon>
        <taxon>eudicotyledons</taxon>
        <taxon>Gunneridae</taxon>
        <taxon>Pentapetalae</taxon>
        <taxon>rosids</taxon>
        <taxon>malvids</taxon>
        <taxon>Malvales</taxon>
        <taxon>Malvaceae</taxon>
        <taxon>Malvoideae</taxon>
        <taxon>Gossypium</taxon>
    </lineage>
</organism>
<evidence type="ECO:0000256" key="1">
    <source>
        <dbReference type="ARBA" id="ARBA00006961"/>
    </source>
</evidence>
<reference evidence="3 4" key="1">
    <citation type="journal article" date="2019" name="Genome Biol. Evol.">
        <title>Insights into the evolution of the New World diploid cottons (Gossypium, subgenus Houzingenia) based on genome sequencing.</title>
        <authorList>
            <person name="Grover C.E."/>
            <person name="Arick M.A. 2nd"/>
            <person name="Thrash A."/>
            <person name="Conover J.L."/>
            <person name="Sanders W.S."/>
            <person name="Peterson D.G."/>
            <person name="Frelichowski J.E."/>
            <person name="Scheffler J.A."/>
            <person name="Scheffler B.E."/>
            <person name="Wendel J.F."/>
        </authorList>
    </citation>
    <scope>NUCLEOTIDE SEQUENCE [LARGE SCALE GENOMIC DNA]</scope>
    <source>
        <strain evidence="3">185</strain>
        <tissue evidence="3">Leaf</tissue>
    </source>
</reference>
<dbReference type="GO" id="GO:0010181">
    <property type="term" value="F:FMN binding"/>
    <property type="evidence" value="ECO:0007669"/>
    <property type="project" value="InterPro"/>
</dbReference>